<evidence type="ECO:0000256" key="2">
    <source>
        <dbReference type="ARBA" id="ARBA00008821"/>
    </source>
</evidence>
<evidence type="ECO:0000256" key="4">
    <source>
        <dbReference type="ARBA" id="ARBA00022692"/>
    </source>
</evidence>
<reference evidence="8" key="1">
    <citation type="submission" date="2020-10" db="EMBL/GenBank/DDBJ databases">
        <authorList>
            <person name="Gilroy R."/>
        </authorList>
    </citation>
    <scope>NUCLEOTIDE SEQUENCE</scope>
    <source>
        <strain evidence="8">17073</strain>
    </source>
</reference>
<evidence type="ECO:0000313" key="9">
    <source>
        <dbReference type="Proteomes" id="UP000824076"/>
    </source>
</evidence>
<comment type="caution">
    <text evidence="8">The sequence shown here is derived from an EMBL/GenBank/DDBJ whole genome shotgun (WGS) entry which is preliminary data.</text>
</comment>
<organism evidence="8 9">
    <name type="scientific">Candidatus Limisoma intestinavium</name>
    <dbReference type="NCBI Taxonomy" id="2840856"/>
    <lineage>
        <taxon>Bacteria</taxon>
        <taxon>Pseudomonadati</taxon>
        <taxon>Bacteroidota</taxon>
        <taxon>Bacteroidia</taxon>
        <taxon>Bacteroidales</taxon>
        <taxon>Candidatus Limisoma</taxon>
    </lineage>
</organism>
<feature type="transmembrane region" description="Helical" evidence="7">
    <location>
        <begin position="158"/>
        <end position="174"/>
    </location>
</feature>
<protein>
    <submittedName>
        <fullName evidence="8">Purine/pyrimidine permease</fullName>
    </submittedName>
</protein>
<dbReference type="GO" id="GO:0005886">
    <property type="term" value="C:plasma membrane"/>
    <property type="evidence" value="ECO:0007669"/>
    <property type="project" value="TreeGrafter"/>
</dbReference>
<dbReference type="GO" id="GO:0042907">
    <property type="term" value="F:xanthine transmembrane transporter activity"/>
    <property type="evidence" value="ECO:0007669"/>
    <property type="project" value="TreeGrafter"/>
</dbReference>
<evidence type="ECO:0000256" key="1">
    <source>
        <dbReference type="ARBA" id="ARBA00004141"/>
    </source>
</evidence>
<sequence>MMDFKYTLNQRPPFRHLLLYGLQWLVVSIPNVLTVAVLGKLQFADNVALQTLYLQKVYVVMGITMLAQAFFGHRLPIVVGPAAVLIVGILSAASEGFDAVYTALATGGAVLFLLSVSGFLDKVVRIFTPRVIITILGLIAMTLAPVIINLVFSDGNPVFNFVFFIVAIVAVFLIDRMLSGIGKTMTVVVLTVGATVAYFLFNPLPASPSTAGAALHGRLFVHFDFNPAVVVAFLICFFALLINELGSIESVRSMTGAADTAKRTKRGCAVVGLGNVFSGLLGVIGPVDFSISPGIISSTRCASRYTIIPCGIGLLLCACFPAAVAWLTLMPNLVIGILLTYIIVLQLASAFNMIVETHSVKTFEHALTIALPLCAALIVAFMPVSVSDSLPAMLRPILTNGFVVGVLLVVFVEHFVFLKRN</sequence>
<evidence type="ECO:0000256" key="6">
    <source>
        <dbReference type="ARBA" id="ARBA00023136"/>
    </source>
</evidence>
<feature type="transmembrane region" description="Helical" evidence="7">
    <location>
        <begin position="221"/>
        <end position="242"/>
    </location>
</feature>
<feature type="transmembrane region" description="Helical" evidence="7">
    <location>
        <begin position="99"/>
        <end position="120"/>
    </location>
</feature>
<feature type="transmembrane region" description="Helical" evidence="7">
    <location>
        <begin position="397"/>
        <end position="418"/>
    </location>
</feature>
<dbReference type="PANTHER" id="PTHR42810:SF2">
    <property type="entry name" value="PURINE PERMEASE C1399.01C-RELATED"/>
    <property type="match status" value="1"/>
</dbReference>
<gene>
    <name evidence="8" type="ORF">IAD18_05980</name>
</gene>
<feature type="transmembrane region" description="Helical" evidence="7">
    <location>
        <begin position="366"/>
        <end position="385"/>
    </location>
</feature>
<reference evidence="8" key="2">
    <citation type="journal article" date="2021" name="PeerJ">
        <title>Extensive microbial diversity within the chicken gut microbiome revealed by metagenomics and culture.</title>
        <authorList>
            <person name="Gilroy R."/>
            <person name="Ravi A."/>
            <person name="Getino M."/>
            <person name="Pursley I."/>
            <person name="Horton D.L."/>
            <person name="Alikhan N.F."/>
            <person name="Baker D."/>
            <person name="Gharbi K."/>
            <person name="Hall N."/>
            <person name="Watson M."/>
            <person name="Adriaenssens E.M."/>
            <person name="Foster-Nyarko E."/>
            <person name="Jarju S."/>
            <person name="Secka A."/>
            <person name="Antonio M."/>
            <person name="Oren A."/>
            <person name="Chaudhuri R.R."/>
            <person name="La Ragione R."/>
            <person name="Hildebrand F."/>
            <person name="Pallen M.J."/>
        </authorList>
    </citation>
    <scope>NUCLEOTIDE SEQUENCE</scope>
    <source>
        <strain evidence="8">17073</strain>
    </source>
</reference>
<feature type="transmembrane region" description="Helical" evidence="7">
    <location>
        <begin position="132"/>
        <end position="152"/>
    </location>
</feature>
<dbReference type="AlphaFoldDB" id="A0A9D1ILK9"/>
<dbReference type="InterPro" id="IPR006043">
    <property type="entry name" value="NCS2"/>
</dbReference>
<feature type="transmembrane region" description="Helical" evidence="7">
    <location>
        <begin position="181"/>
        <end position="201"/>
    </location>
</feature>
<feature type="transmembrane region" description="Helical" evidence="7">
    <location>
        <begin position="305"/>
        <end position="327"/>
    </location>
</feature>
<dbReference type="Proteomes" id="UP000824076">
    <property type="component" value="Unassembled WGS sequence"/>
</dbReference>
<comment type="subcellular location">
    <subcellularLocation>
        <location evidence="1">Membrane</location>
        <topology evidence="1">Multi-pass membrane protein</topology>
    </subcellularLocation>
</comment>
<evidence type="ECO:0000313" key="8">
    <source>
        <dbReference type="EMBL" id="HIU39195.1"/>
    </source>
</evidence>
<dbReference type="Pfam" id="PF00860">
    <property type="entry name" value="Xan_ur_permease"/>
    <property type="match status" value="1"/>
</dbReference>
<keyword evidence="4 7" id="KW-0812">Transmembrane</keyword>
<keyword evidence="6 7" id="KW-0472">Membrane</keyword>
<evidence type="ECO:0000256" key="3">
    <source>
        <dbReference type="ARBA" id="ARBA00022448"/>
    </source>
</evidence>
<comment type="similarity">
    <text evidence="2">Belongs to the nucleobase:cation symporter-2 (NCS2) (TC 2.A.40) family.</text>
</comment>
<proteinExistence type="inferred from homology"/>
<keyword evidence="5 7" id="KW-1133">Transmembrane helix</keyword>
<dbReference type="NCBIfam" id="NF037981">
    <property type="entry name" value="NCS2_1"/>
    <property type="match status" value="1"/>
</dbReference>
<feature type="transmembrane region" description="Helical" evidence="7">
    <location>
        <begin position="21"/>
        <end position="41"/>
    </location>
</feature>
<name>A0A9D1ILK9_9BACT</name>
<feature type="transmembrane region" description="Helical" evidence="7">
    <location>
        <begin position="333"/>
        <end position="354"/>
    </location>
</feature>
<accession>A0A9D1ILK9</accession>
<evidence type="ECO:0000256" key="7">
    <source>
        <dbReference type="SAM" id="Phobius"/>
    </source>
</evidence>
<evidence type="ECO:0000256" key="5">
    <source>
        <dbReference type="ARBA" id="ARBA00022989"/>
    </source>
</evidence>
<feature type="transmembrane region" description="Helical" evidence="7">
    <location>
        <begin position="74"/>
        <end position="93"/>
    </location>
</feature>
<keyword evidence="3" id="KW-0813">Transport</keyword>
<dbReference type="EMBL" id="DVMS01000171">
    <property type="protein sequence ID" value="HIU39195.1"/>
    <property type="molecule type" value="Genomic_DNA"/>
</dbReference>
<dbReference type="PANTHER" id="PTHR42810">
    <property type="entry name" value="PURINE PERMEASE C1399.01C-RELATED"/>
    <property type="match status" value="1"/>
</dbReference>